<keyword evidence="3" id="KW-0808">Transferase</keyword>
<dbReference type="KEGG" id="nml:Namu_0486"/>
<dbReference type="STRING" id="479431.Namu_0486"/>
<gene>
    <name evidence="11" type="ordered locus">Namu_0486</name>
</gene>
<proteinExistence type="predicted"/>
<evidence type="ECO:0000256" key="3">
    <source>
        <dbReference type="ARBA" id="ARBA00022679"/>
    </source>
</evidence>
<dbReference type="Pfam" id="PF07730">
    <property type="entry name" value="HisKA_3"/>
    <property type="match status" value="1"/>
</dbReference>
<feature type="transmembrane region" description="Helical" evidence="9">
    <location>
        <begin position="125"/>
        <end position="144"/>
    </location>
</feature>
<dbReference type="InterPro" id="IPR050482">
    <property type="entry name" value="Sensor_HK_TwoCompSys"/>
</dbReference>
<feature type="domain" description="Histidine kinase/HSP90-like ATPase" evidence="10">
    <location>
        <begin position="307"/>
        <end position="404"/>
    </location>
</feature>
<dbReference type="Gene3D" id="3.30.565.10">
    <property type="entry name" value="Histidine kinase-like ATPase, C-terminal domain"/>
    <property type="match status" value="1"/>
</dbReference>
<dbReference type="EMBL" id="CP001737">
    <property type="protein sequence ID" value="ACV76905.1"/>
    <property type="molecule type" value="Genomic_DNA"/>
</dbReference>
<dbReference type="CDD" id="cd16917">
    <property type="entry name" value="HATPase_UhpB-NarQ-NarX-like"/>
    <property type="match status" value="1"/>
</dbReference>
<dbReference type="InterPro" id="IPR036890">
    <property type="entry name" value="HATPase_C_sf"/>
</dbReference>
<dbReference type="SMART" id="SM00387">
    <property type="entry name" value="HATPase_c"/>
    <property type="match status" value="1"/>
</dbReference>
<dbReference type="GO" id="GO:0005886">
    <property type="term" value="C:plasma membrane"/>
    <property type="evidence" value="ECO:0007669"/>
    <property type="project" value="UniProtKB-SubCell"/>
</dbReference>
<reference evidence="11 12" key="2">
    <citation type="journal article" date="2010" name="Stand. Genomic Sci.">
        <title>Complete genome sequence of Nakamurella multipartita type strain (Y-104).</title>
        <authorList>
            <person name="Tice H."/>
            <person name="Mayilraj S."/>
            <person name="Sims D."/>
            <person name="Lapidus A."/>
            <person name="Nolan M."/>
            <person name="Lucas S."/>
            <person name="Glavina Del Rio T."/>
            <person name="Copeland A."/>
            <person name="Cheng J.F."/>
            <person name="Meincke L."/>
            <person name="Bruce D."/>
            <person name="Goodwin L."/>
            <person name="Pitluck S."/>
            <person name="Ivanova N."/>
            <person name="Mavromatis K."/>
            <person name="Ovchinnikova G."/>
            <person name="Pati A."/>
            <person name="Chen A."/>
            <person name="Palaniappan K."/>
            <person name="Land M."/>
            <person name="Hauser L."/>
            <person name="Chang Y.J."/>
            <person name="Jeffries C.D."/>
            <person name="Detter J.C."/>
            <person name="Brettin T."/>
            <person name="Rohde M."/>
            <person name="Goker M."/>
            <person name="Bristow J."/>
            <person name="Eisen J.A."/>
            <person name="Markowitz V."/>
            <person name="Hugenholtz P."/>
            <person name="Kyrpides N.C."/>
            <person name="Klenk H.P."/>
            <person name="Chen F."/>
        </authorList>
    </citation>
    <scope>NUCLEOTIDE SEQUENCE [LARGE SCALE GENOMIC DNA]</scope>
    <source>
        <strain evidence="12">ATCC 700099 / DSM 44233 / CIP 104796 / JCM 9543 / NBRC 105858 / Y-104</strain>
    </source>
</reference>
<protein>
    <submittedName>
        <fullName evidence="11">Putative signal transduction histidine kinase</fullName>
    </submittedName>
</protein>
<evidence type="ECO:0000256" key="5">
    <source>
        <dbReference type="ARBA" id="ARBA00022777"/>
    </source>
</evidence>
<dbReference type="FunCoup" id="C8X736">
    <property type="interactions" value="1"/>
</dbReference>
<dbReference type="InterPro" id="IPR011712">
    <property type="entry name" value="Sig_transdc_His_kin_sub3_dim/P"/>
</dbReference>
<dbReference type="eggNOG" id="COG4585">
    <property type="taxonomic scope" value="Bacteria"/>
</dbReference>
<dbReference type="PANTHER" id="PTHR24421:SF37">
    <property type="entry name" value="SENSOR HISTIDINE KINASE NARS"/>
    <property type="match status" value="1"/>
</dbReference>
<feature type="transmembrane region" description="Helical" evidence="9">
    <location>
        <begin position="45"/>
        <end position="64"/>
    </location>
</feature>
<organism evidence="11 12">
    <name type="scientific">Nakamurella multipartita (strain ATCC 700099 / DSM 44233 / CIP 104796 / JCM 9543 / NBRC 105858 / Y-104)</name>
    <name type="common">Microsphaera multipartita</name>
    <dbReference type="NCBI Taxonomy" id="479431"/>
    <lineage>
        <taxon>Bacteria</taxon>
        <taxon>Bacillati</taxon>
        <taxon>Actinomycetota</taxon>
        <taxon>Actinomycetes</taxon>
        <taxon>Nakamurellales</taxon>
        <taxon>Nakamurellaceae</taxon>
        <taxon>Nakamurella</taxon>
    </lineage>
</organism>
<dbReference type="RefSeq" id="WP_015745823.1">
    <property type="nucleotide sequence ID" value="NC_013235.1"/>
</dbReference>
<evidence type="ECO:0000256" key="2">
    <source>
        <dbReference type="ARBA" id="ARBA00022475"/>
    </source>
</evidence>
<accession>C8X736</accession>
<dbReference type="InterPro" id="IPR003594">
    <property type="entry name" value="HATPase_dom"/>
</dbReference>
<keyword evidence="8 9" id="KW-0472">Membrane</keyword>
<evidence type="ECO:0000259" key="10">
    <source>
        <dbReference type="SMART" id="SM00387"/>
    </source>
</evidence>
<dbReference type="GO" id="GO:0000155">
    <property type="term" value="F:phosphorelay sensor kinase activity"/>
    <property type="evidence" value="ECO:0007669"/>
    <property type="project" value="InterPro"/>
</dbReference>
<feature type="transmembrane region" description="Helical" evidence="9">
    <location>
        <begin position="156"/>
        <end position="173"/>
    </location>
</feature>
<feature type="transmembrane region" description="Helical" evidence="9">
    <location>
        <begin position="76"/>
        <end position="95"/>
    </location>
</feature>
<comment type="subcellular location">
    <subcellularLocation>
        <location evidence="1">Cell membrane</location>
        <topology evidence="1">Multi-pass membrane protein</topology>
    </subcellularLocation>
</comment>
<dbReference type="AlphaFoldDB" id="C8X736"/>
<dbReference type="HOGENOM" id="CLU_040637_1_0_11"/>
<keyword evidence="5 11" id="KW-0418">Kinase</keyword>
<evidence type="ECO:0000313" key="12">
    <source>
        <dbReference type="Proteomes" id="UP000002218"/>
    </source>
</evidence>
<evidence type="ECO:0000256" key="8">
    <source>
        <dbReference type="ARBA" id="ARBA00023136"/>
    </source>
</evidence>
<evidence type="ECO:0000313" key="11">
    <source>
        <dbReference type="EMBL" id="ACV76905.1"/>
    </source>
</evidence>
<name>C8X736_NAKMY</name>
<dbReference type="Pfam" id="PF02518">
    <property type="entry name" value="HATPase_c"/>
    <property type="match status" value="1"/>
</dbReference>
<keyword evidence="4 9" id="KW-0812">Transmembrane</keyword>
<keyword evidence="2" id="KW-1003">Cell membrane</keyword>
<evidence type="ECO:0000256" key="4">
    <source>
        <dbReference type="ARBA" id="ARBA00022692"/>
    </source>
</evidence>
<dbReference type="PANTHER" id="PTHR24421">
    <property type="entry name" value="NITRATE/NITRITE SENSOR PROTEIN NARX-RELATED"/>
    <property type="match status" value="1"/>
</dbReference>
<dbReference type="GO" id="GO:0046983">
    <property type="term" value="F:protein dimerization activity"/>
    <property type="evidence" value="ECO:0007669"/>
    <property type="project" value="InterPro"/>
</dbReference>
<keyword evidence="12" id="KW-1185">Reference proteome</keyword>
<dbReference type="Proteomes" id="UP000002218">
    <property type="component" value="Chromosome"/>
</dbReference>
<keyword evidence="7" id="KW-0902">Two-component regulatory system</keyword>
<dbReference type="SUPFAM" id="SSF55874">
    <property type="entry name" value="ATPase domain of HSP90 chaperone/DNA topoisomerase II/histidine kinase"/>
    <property type="match status" value="1"/>
</dbReference>
<feature type="transmembrane region" description="Helical" evidence="9">
    <location>
        <begin position="20"/>
        <end position="39"/>
    </location>
</feature>
<dbReference type="InParanoid" id="C8X736"/>
<evidence type="ECO:0000256" key="1">
    <source>
        <dbReference type="ARBA" id="ARBA00004651"/>
    </source>
</evidence>
<evidence type="ECO:0000256" key="9">
    <source>
        <dbReference type="SAM" id="Phobius"/>
    </source>
</evidence>
<reference evidence="12" key="1">
    <citation type="submission" date="2009-09" db="EMBL/GenBank/DDBJ databases">
        <title>The complete genome of Nakamurella multipartita DSM 44233.</title>
        <authorList>
            <consortium name="US DOE Joint Genome Institute (JGI-PGF)"/>
            <person name="Lucas S."/>
            <person name="Copeland A."/>
            <person name="Lapidus A."/>
            <person name="Glavina del Rio T."/>
            <person name="Dalin E."/>
            <person name="Tice H."/>
            <person name="Bruce D."/>
            <person name="Goodwin L."/>
            <person name="Pitluck S."/>
            <person name="Kyrpides N."/>
            <person name="Mavromatis K."/>
            <person name="Ivanova N."/>
            <person name="Ovchinnikova G."/>
            <person name="Sims D."/>
            <person name="Meincke L."/>
            <person name="Brettin T."/>
            <person name="Detter J.C."/>
            <person name="Han C."/>
            <person name="Larimer F."/>
            <person name="Land M."/>
            <person name="Hauser L."/>
            <person name="Markowitz V."/>
            <person name="Cheng J.-F."/>
            <person name="Hugenholtz P."/>
            <person name="Woyke T."/>
            <person name="Wu D."/>
            <person name="Klenk H.-P."/>
            <person name="Eisen J.A."/>
        </authorList>
    </citation>
    <scope>NUCLEOTIDE SEQUENCE [LARGE SCALE GENOMIC DNA]</scope>
    <source>
        <strain evidence="12">ATCC 700099 / DSM 44233 / CIP 104796 / JCM 9543 / NBRC 105858 / Y-104</strain>
    </source>
</reference>
<evidence type="ECO:0000256" key="7">
    <source>
        <dbReference type="ARBA" id="ARBA00023012"/>
    </source>
</evidence>
<sequence length="408" mass="43248" precursor="true">MTQVQQIVRDAAQRGLNLQLTLRALLAAFVLGTLAFLPPADAAELSWWVAGGYLVAVAGLTLWLRRGDRIALTWGWLGLYVDLIALLTLTQIAGWSADQSWTSYVLQFGFFLIPVLAATQLRWGVCAGVVIPTVLLYAAEGLLTRDANEVEPIPSIVLRVVALAGVGLAAVWLSRIQRSRVASIQALVDDRTRLLTELMTATDSAHRAMAENLHDGALQYVLAARMDLEDARDGAPDEAARSFDRLDDALTQTAKLLRSTVSELHPAVLEQSGLALAVGQLAGTAAERGGLTVSVESAGWPDEARTDQDQLLFGVARELISNVVRHAHASRMAIGLELADGVAELTVSDDGIGFTPGTAARKLSEGHIGVDSQRVKVEAAGGRFSVDSPAAGGATVRVQVPVRAAGTG</sequence>
<evidence type="ECO:0000256" key="6">
    <source>
        <dbReference type="ARBA" id="ARBA00022989"/>
    </source>
</evidence>
<keyword evidence="6 9" id="KW-1133">Transmembrane helix</keyword>